<sequence length="214" mass="22355">MCGQAFSKVMTRLPIPSPHVDPHSAEKKGGQRDMAPPEAVRLQALGCPILPSHTSVGSEPTPEKKGPVSPTVPLEPGWGWPALDGYVEATAGSPPAVPCEARQDVDTDGSSRLIYYLIKGSRHRGWTASGRAGAWGREEAGWGDGRPEQDSTLDSGAGHTEESGVSLSFSGQQPAFSTTNEPAGRGEALLLCGAARGTSRLDVTPPETCTPPCC</sequence>
<proteinExistence type="predicted"/>
<feature type="region of interest" description="Disordered" evidence="1">
    <location>
        <begin position="1"/>
        <end position="73"/>
    </location>
</feature>
<protein>
    <submittedName>
        <fullName evidence="2">Uncharacterized protein</fullName>
    </submittedName>
</protein>
<accession>A0ABX0S8P7</accession>
<feature type="compositionally biased region" description="Polar residues" evidence="1">
    <location>
        <begin position="163"/>
        <end position="181"/>
    </location>
</feature>
<feature type="compositionally biased region" description="Basic and acidic residues" evidence="1">
    <location>
        <begin position="137"/>
        <end position="149"/>
    </location>
</feature>
<name>A0ABX0S8P7_PONBL</name>
<organism evidence="2 3">
    <name type="scientific">Pontoporia blainvillei</name>
    <name type="common">Franciscana</name>
    <name type="synonym">Delphinus blainvillei</name>
    <dbReference type="NCBI Taxonomy" id="48723"/>
    <lineage>
        <taxon>Eukaryota</taxon>
        <taxon>Metazoa</taxon>
        <taxon>Chordata</taxon>
        <taxon>Craniata</taxon>
        <taxon>Vertebrata</taxon>
        <taxon>Euteleostomi</taxon>
        <taxon>Mammalia</taxon>
        <taxon>Eutheria</taxon>
        <taxon>Laurasiatheria</taxon>
        <taxon>Artiodactyla</taxon>
        <taxon>Whippomorpha</taxon>
        <taxon>Cetacea</taxon>
        <taxon>Odontoceti</taxon>
        <taxon>Pontoporiidae</taxon>
        <taxon>Pontoporia</taxon>
    </lineage>
</organism>
<dbReference type="Proteomes" id="UP001165941">
    <property type="component" value="Unassembled WGS sequence"/>
</dbReference>
<feature type="region of interest" description="Disordered" evidence="1">
    <location>
        <begin position="137"/>
        <end position="183"/>
    </location>
</feature>
<dbReference type="EMBL" id="PGGH01248748">
    <property type="protein sequence ID" value="NIG61064.1"/>
    <property type="molecule type" value="Genomic_DNA"/>
</dbReference>
<evidence type="ECO:0000313" key="2">
    <source>
        <dbReference type="EMBL" id="NIG61064.1"/>
    </source>
</evidence>
<evidence type="ECO:0000256" key="1">
    <source>
        <dbReference type="SAM" id="MobiDB-lite"/>
    </source>
</evidence>
<feature type="compositionally biased region" description="Basic and acidic residues" evidence="1">
    <location>
        <begin position="20"/>
        <end position="31"/>
    </location>
</feature>
<evidence type="ECO:0000313" key="3">
    <source>
        <dbReference type="Proteomes" id="UP001165941"/>
    </source>
</evidence>
<keyword evidence="3" id="KW-1185">Reference proteome</keyword>
<reference evidence="2" key="1">
    <citation type="submission" date="2018-05" db="EMBL/GenBank/DDBJ databases">
        <authorList>
            <person name="Pedro S.L.S."/>
            <person name="Freitas R.C."/>
            <person name="Barreto A.S."/>
            <person name="Lima A.O.S."/>
        </authorList>
    </citation>
    <scope>NUCLEOTIDE SEQUENCE</scope>
    <source>
        <strain evidence="2">BP203</strain>
        <tissue evidence="2">Muscle</tissue>
    </source>
</reference>
<gene>
    <name evidence="2" type="ORF">BU61_9321</name>
</gene>
<comment type="caution">
    <text evidence="2">The sequence shown here is derived from an EMBL/GenBank/DDBJ whole genome shotgun (WGS) entry which is preliminary data.</text>
</comment>